<dbReference type="InterPro" id="IPR003736">
    <property type="entry name" value="PAAI_dom"/>
</dbReference>
<accession>A0A556B1A0</accession>
<dbReference type="Gene3D" id="3.10.129.10">
    <property type="entry name" value="Hotdog Thioesterase"/>
    <property type="match status" value="1"/>
</dbReference>
<dbReference type="EMBL" id="VLTJ01000002">
    <property type="protein sequence ID" value="TSH98971.1"/>
    <property type="molecule type" value="Genomic_DNA"/>
</dbReference>
<proteinExistence type="predicted"/>
<reference evidence="3 4" key="1">
    <citation type="submission" date="2019-07" db="EMBL/GenBank/DDBJ databases">
        <title>Qingshengfaniella alkalisoli gen. nov., sp. nov., isolated from saline soil.</title>
        <authorList>
            <person name="Xu L."/>
            <person name="Huang X.-X."/>
            <person name="Sun J.-Q."/>
        </authorList>
    </citation>
    <scope>NUCLEOTIDE SEQUENCE [LARGE SCALE GENOMIC DNA]</scope>
    <source>
        <strain evidence="3 4">DSM 27279</strain>
    </source>
</reference>
<dbReference type="OrthoDB" id="9813158at2"/>
<keyword evidence="1" id="KW-0378">Hydrolase</keyword>
<organism evidence="3 4">
    <name type="scientific">Verticiella sediminum</name>
    <dbReference type="NCBI Taxonomy" id="1247510"/>
    <lineage>
        <taxon>Bacteria</taxon>
        <taxon>Pseudomonadati</taxon>
        <taxon>Pseudomonadota</taxon>
        <taxon>Betaproteobacteria</taxon>
        <taxon>Burkholderiales</taxon>
        <taxon>Alcaligenaceae</taxon>
        <taxon>Verticiella</taxon>
    </lineage>
</organism>
<dbReference type="CDD" id="cd03443">
    <property type="entry name" value="PaaI_thioesterase"/>
    <property type="match status" value="1"/>
</dbReference>
<keyword evidence="4" id="KW-1185">Reference proteome</keyword>
<protein>
    <submittedName>
        <fullName evidence="3">PaaI family thioesterase</fullName>
    </submittedName>
</protein>
<evidence type="ECO:0000313" key="4">
    <source>
        <dbReference type="Proteomes" id="UP000318405"/>
    </source>
</evidence>
<evidence type="ECO:0000259" key="2">
    <source>
        <dbReference type="Pfam" id="PF03061"/>
    </source>
</evidence>
<feature type="domain" description="Thioesterase" evidence="2">
    <location>
        <begin position="51"/>
        <end position="122"/>
    </location>
</feature>
<dbReference type="AlphaFoldDB" id="A0A556B1A0"/>
<evidence type="ECO:0000313" key="3">
    <source>
        <dbReference type="EMBL" id="TSH98971.1"/>
    </source>
</evidence>
<dbReference type="PANTHER" id="PTHR43240">
    <property type="entry name" value="1,4-DIHYDROXY-2-NAPHTHOYL-COA THIOESTERASE 1"/>
    <property type="match status" value="1"/>
</dbReference>
<gene>
    <name evidence="3" type="ORF">FOZ76_00950</name>
</gene>
<dbReference type="NCBIfam" id="TIGR00369">
    <property type="entry name" value="unchar_dom_1"/>
    <property type="match status" value="1"/>
</dbReference>
<dbReference type="GO" id="GO:0016289">
    <property type="term" value="F:acyl-CoA hydrolase activity"/>
    <property type="evidence" value="ECO:0007669"/>
    <property type="project" value="UniProtKB-ARBA"/>
</dbReference>
<dbReference type="InterPro" id="IPR029069">
    <property type="entry name" value="HotDog_dom_sf"/>
</dbReference>
<dbReference type="InterPro" id="IPR006683">
    <property type="entry name" value="Thioestr_dom"/>
</dbReference>
<sequence length="138" mass="14482">MTPFTLDTAAHVLADTMPGCVRGLNLTVEKLEDGHATLRMPYSDMACREGGIFSGQALAALADTSMCFAVWMDGRGRRPVATVDLHVTYLRGAGGEDLLARAQLIRSGKTLAFARVDIVLAGSGKEVASAVATFGLPA</sequence>
<dbReference type="Proteomes" id="UP000318405">
    <property type="component" value="Unassembled WGS sequence"/>
</dbReference>
<evidence type="ECO:0000256" key="1">
    <source>
        <dbReference type="ARBA" id="ARBA00022801"/>
    </source>
</evidence>
<comment type="caution">
    <text evidence="3">The sequence shown here is derived from an EMBL/GenBank/DDBJ whole genome shotgun (WGS) entry which is preliminary data.</text>
</comment>
<dbReference type="RefSeq" id="WP_143946249.1">
    <property type="nucleotide sequence ID" value="NZ_BAABMB010000001.1"/>
</dbReference>
<dbReference type="Pfam" id="PF03061">
    <property type="entry name" value="4HBT"/>
    <property type="match status" value="1"/>
</dbReference>
<name>A0A556B1A0_9BURK</name>
<dbReference type="SUPFAM" id="SSF54637">
    <property type="entry name" value="Thioesterase/thiol ester dehydrase-isomerase"/>
    <property type="match status" value="1"/>
</dbReference>